<evidence type="ECO:0000313" key="3">
    <source>
        <dbReference type="Proteomes" id="UP000440578"/>
    </source>
</evidence>
<reference evidence="2 3" key="1">
    <citation type="submission" date="2019-07" db="EMBL/GenBank/DDBJ databases">
        <title>Draft genome assembly of a fouling barnacle, Amphibalanus amphitrite (Darwin, 1854): The first reference genome for Thecostraca.</title>
        <authorList>
            <person name="Kim W."/>
        </authorList>
    </citation>
    <scope>NUCLEOTIDE SEQUENCE [LARGE SCALE GENOMIC DNA]</scope>
    <source>
        <strain evidence="2">SNU_AA5</strain>
        <tissue evidence="2">Soma without cirri and trophi</tissue>
    </source>
</reference>
<accession>A0A6A4W7X6</accession>
<dbReference type="Proteomes" id="UP000440578">
    <property type="component" value="Unassembled WGS sequence"/>
</dbReference>
<comment type="caution">
    <text evidence="2">The sequence shown here is derived from an EMBL/GenBank/DDBJ whole genome shotgun (WGS) entry which is preliminary data.</text>
</comment>
<name>A0A6A4W7X6_AMPAM</name>
<sequence length="171" mass="18467">MLVMCKLGFPLLGAPGESGEPGDADPADPNDMTLSPKPTPFSVSDILYPYDEVYRKSAALEPGLVPLAGSPVYRGTQQNMTNPYAHMHVPQLSAPAAAFQTQYCNAGDFGHYTDVRNTSAGWYSTPTDPRFASEYKDGVPWRAQSTATGYGDRLRVRHFGAHRPASQSLAG</sequence>
<protein>
    <submittedName>
        <fullName evidence="2">Homeobox protein Nkx-2.1</fullName>
    </submittedName>
</protein>
<evidence type="ECO:0000313" key="2">
    <source>
        <dbReference type="EMBL" id="KAF0302103.1"/>
    </source>
</evidence>
<dbReference type="GO" id="GO:0003677">
    <property type="term" value="F:DNA binding"/>
    <property type="evidence" value="ECO:0007669"/>
    <property type="project" value="UniProtKB-KW"/>
</dbReference>
<feature type="region of interest" description="Disordered" evidence="1">
    <location>
        <begin position="14"/>
        <end position="38"/>
    </location>
</feature>
<dbReference type="OrthoDB" id="3137333at2759"/>
<dbReference type="AlphaFoldDB" id="A0A6A4W7X6"/>
<organism evidence="2 3">
    <name type="scientific">Amphibalanus amphitrite</name>
    <name type="common">Striped barnacle</name>
    <name type="synonym">Balanus amphitrite</name>
    <dbReference type="NCBI Taxonomy" id="1232801"/>
    <lineage>
        <taxon>Eukaryota</taxon>
        <taxon>Metazoa</taxon>
        <taxon>Ecdysozoa</taxon>
        <taxon>Arthropoda</taxon>
        <taxon>Crustacea</taxon>
        <taxon>Multicrustacea</taxon>
        <taxon>Cirripedia</taxon>
        <taxon>Thoracica</taxon>
        <taxon>Thoracicalcarea</taxon>
        <taxon>Balanomorpha</taxon>
        <taxon>Balanoidea</taxon>
        <taxon>Balanidae</taxon>
        <taxon>Amphibalaninae</taxon>
        <taxon>Amphibalanus</taxon>
    </lineage>
</organism>
<keyword evidence="2" id="KW-0238">DNA-binding</keyword>
<keyword evidence="2" id="KW-0371">Homeobox</keyword>
<gene>
    <name evidence="2" type="primary">NKX2-1_1</name>
    <name evidence="2" type="ORF">FJT64_025813</name>
</gene>
<proteinExistence type="predicted"/>
<evidence type="ECO:0000256" key="1">
    <source>
        <dbReference type="SAM" id="MobiDB-lite"/>
    </source>
</evidence>
<keyword evidence="3" id="KW-1185">Reference proteome</keyword>
<dbReference type="EMBL" id="VIIS01001096">
    <property type="protein sequence ID" value="KAF0302103.1"/>
    <property type="molecule type" value="Genomic_DNA"/>
</dbReference>